<proteinExistence type="predicted"/>
<organism evidence="1 2">
    <name type="scientific">Armillaria gallica</name>
    <name type="common">Bulbous honey fungus</name>
    <name type="synonym">Armillaria bulbosa</name>
    <dbReference type="NCBI Taxonomy" id="47427"/>
    <lineage>
        <taxon>Eukaryota</taxon>
        <taxon>Fungi</taxon>
        <taxon>Dikarya</taxon>
        <taxon>Basidiomycota</taxon>
        <taxon>Agaricomycotina</taxon>
        <taxon>Agaricomycetes</taxon>
        <taxon>Agaricomycetidae</taxon>
        <taxon>Agaricales</taxon>
        <taxon>Marasmiineae</taxon>
        <taxon>Physalacriaceae</taxon>
        <taxon>Armillaria</taxon>
    </lineage>
</organism>
<sequence>MRSSSIGKIRYSSSRCSHAGYNKEMALILVKLGLSGYAPFALFCAVLNVTASNNDDVQGKQDHCTLVTRKEIPLRFCSCFRYRANVRGCMSYSRSWLR</sequence>
<evidence type="ECO:0000313" key="1">
    <source>
        <dbReference type="EMBL" id="PBK93515.1"/>
    </source>
</evidence>
<protein>
    <submittedName>
        <fullName evidence="1">Uncharacterized protein</fullName>
    </submittedName>
</protein>
<dbReference type="EMBL" id="KZ293656">
    <property type="protein sequence ID" value="PBK93515.1"/>
    <property type="molecule type" value="Genomic_DNA"/>
</dbReference>
<reference evidence="2" key="1">
    <citation type="journal article" date="2017" name="Nat. Ecol. Evol.">
        <title>Genome expansion and lineage-specific genetic innovations in the forest pathogenic fungi Armillaria.</title>
        <authorList>
            <person name="Sipos G."/>
            <person name="Prasanna A.N."/>
            <person name="Walter M.C."/>
            <person name="O'Connor E."/>
            <person name="Balint B."/>
            <person name="Krizsan K."/>
            <person name="Kiss B."/>
            <person name="Hess J."/>
            <person name="Varga T."/>
            <person name="Slot J."/>
            <person name="Riley R."/>
            <person name="Boka B."/>
            <person name="Rigling D."/>
            <person name="Barry K."/>
            <person name="Lee J."/>
            <person name="Mihaltcheva S."/>
            <person name="LaButti K."/>
            <person name="Lipzen A."/>
            <person name="Waldron R."/>
            <person name="Moloney N.M."/>
            <person name="Sperisen C."/>
            <person name="Kredics L."/>
            <person name="Vagvoelgyi C."/>
            <person name="Patrignani A."/>
            <person name="Fitzpatrick D."/>
            <person name="Nagy I."/>
            <person name="Doyle S."/>
            <person name="Anderson J.B."/>
            <person name="Grigoriev I.V."/>
            <person name="Gueldener U."/>
            <person name="Muensterkoetter M."/>
            <person name="Nagy L.G."/>
        </authorList>
    </citation>
    <scope>NUCLEOTIDE SEQUENCE [LARGE SCALE GENOMIC DNA]</scope>
    <source>
        <strain evidence="2">Ar21-2</strain>
    </source>
</reference>
<name>A0A2H3DE56_ARMGA</name>
<dbReference type="InParanoid" id="A0A2H3DE56"/>
<dbReference type="Proteomes" id="UP000217790">
    <property type="component" value="Unassembled WGS sequence"/>
</dbReference>
<evidence type="ECO:0000313" key="2">
    <source>
        <dbReference type="Proteomes" id="UP000217790"/>
    </source>
</evidence>
<dbReference type="AlphaFoldDB" id="A0A2H3DE56"/>
<accession>A0A2H3DE56</accession>
<gene>
    <name evidence="1" type="ORF">ARMGADRAFT_126796</name>
</gene>
<keyword evidence="2" id="KW-1185">Reference proteome</keyword>